<organism evidence="1">
    <name type="scientific">marine sediment metagenome</name>
    <dbReference type="NCBI Taxonomy" id="412755"/>
    <lineage>
        <taxon>unclassified sequences</taxon>
        <taxon>metagenomes</taxon>
        <taxon>ecological metagenomes</taxon>
    </lineage>
</organism>
<evidence type="ECO:0000313" key="1">
    <source>
        <dbReference type="EMBL" id="GAF98752.1"/>
    </source>
</evidence>
<dbReference type="EMBL" id="BARS01013685">
    <property type="protein sequence ID" value="GAF98752.1"/>
    <property type="molecule type" value="Genomic_DNA"/>
</dbReference>
<accession>X0UEC5</accession>
<dbReference type="AlphaFoldDB" id="X0UEC5"/>
<name>X0UEC5_9ZZZZ</name>
<protein>
    <submittedName>
        <fullName evidence="1">Uncharacterized protein</fullName>
    </submittedName>
</protein>
<sequence length="106" mass="11974">VNDTAMSYLQAVQNYEAMQGEVFNVGDESMNCTKQHVAETVTRHVPMKVMIEEQGHDPDGRDYTVNYERIREKTGFVAKVGLTAGVEEVAAAARFCRMKADWRFTP</sequence>
<comment type="caution">
    <text evidence="1">The sequence shown here is derived from an EMBL/GenBank/DDBJ whole genome shotgun (WGS) entry which is preliminary data.</text>
</comment>
<feature type="non-terminal residue" evidence="1">
    <location>
        <position position="1"/>
    </location>
</feature>
<dbReference type="InterPro" id="IPR036291">
    <property type="entry name" value="NAD(P)-bd_dom_sf"/>
</dbReference>
<gene>
    <name evidence="1" type="ORF">S01H1_23600</name>
</gene>
<dbReference type="SUPFAM" id="SSF51735">
    <property type="entry name" value="NAD(P)-binding Rossmann-fold domains"/>
    <property type="match status" value="1"/>
</dbReference>
<dbReference type="Gene3D" id="3.40.50.720">
    <property type="entry name" value="NAD(P)-binding Rossmann-like Domain"/>
    <property type="match status" value="1"/>
</dbReference>
<reference evidence="1" key="1">
    <citation type="journal article" date="2014" name="Front. Microbiol.">
        <title>High frequency of phylogenetically diverse reductive dehalogenase-homologous genes in deep subseafloor sedimentary metagenomes.</title>
        <authorList>
            <person name="Kawai M."/>
            <person name="Futagami T."/>
            <person name="Toyoda A."/>
            <person name="Takaki Y."/>
            <person name="Nishi S."/>
            <person name="Hori S."/>
            <person name="Arai W."/>
            <person name="Tsubouchi T."/>
            <person name="Morono Y."/>
            <person name="Uchiyama I."/>
            <person name="Ito T."/>
            <person name="Fujiyama A."/>
            <person name="Inagaki F."/>
            <person name="Takami H."/>
        </authorList>
    </citation>
    <scope>NUCLEOTIDE SEQUENCE</scope>
    <source>
        <strain evidence="1">Expedition CK06-06</strain>
    </source>
</reference>
<proteinExistence type="predicted"/>